<feature type="domain" description="C2H2-type" evidence="8">
    <location>
        <begin position="136"/>
        <end position="163"/>
    </location>
</feature>
<organism evidence="9 10">
    <name type="scientific">Galleria mellonella</name>
    <name type="common">Greater wax moth</name>
    <dbReference type="NCBI Taxonomy" id="7137"/>
    <lineage>
        <taxon>Eukaryota</taxon>
        <taxon>Metazoa</taxon>
        <taxon>Ecdysozoa</taxon>
        <taxon>Arthropoda</taxon>
        <taxon>Hexapoda</taxon>
        <taxon>Insecta</taxon>
        <taxon>Pterygota</taxon>
        <taxon>Neoptera</taxon>
        <taxon>Endopterygota</taxon>
        <taxon>Lepidoptera</taxon>
        <taxon>Glossata</taxon>
        <taxon>Ditrysia</taxon>
        <taxon>Pyraloidea</taxon>
        <taxon>Pyralidae</taxon>
        <taxon>Galleriinae</taxon>
        <taxon>Galleria</taxon>
    </lineage>
</organism>
<keyword evidence="9" id="KW-1185">Reference proteome</keyword>
<dbReference type="PANTHER" id="PTHR14003">
    <property type="entry name" value="TRANSCRIPTIONAL REPRESSOR PROTEIN YY"/>
    <property type="match status" value="1"/>
</dbReference>
<evidence type="ECO:0000313" key="9">
    <source>
        <dbReference type="Proteomes" id="UP001652740"/>
    </source>
</evidence>
<keyword evidence="5" id="KW-0539">Nucleus</keyword>
<dbReference type="SUPFAM" id="SSF57667">
    <property type="entry name" value="beta-beta-alpha zinc fingers"/>
    <property type="match status" value="3"/>
</dbReference>
<dbReference type="Proteomes" id="UP001652740">
    <property type="component" value="Unplaced"/>
</dbReference>
<dbReference type="SMART" id="SM00355">
    <property type="entry name" value="ZnF_C2H2"/>
    <property type="match status" value="4"/>
</dbReference>
<dbReference type="RefSeq" id="XP_052755335.1">
    <property type="nucleotide sequence ID" value="XM_052899375.1"/>
</dbReference>
<keyword evidence="3 6" id="KW-0863">Zinc-finger</keyword>
<keyword evidence="4" id="KW-0862">Zinc</keyword>
<reference evidence="10" key="1">
    <citation type="submission" date="2025-08" db="UniProtKB">
        <authorList>
            <consortium name="RefSeq"/>
        </authorList>
    </citation>
    <scope>IDENTIFICATION</scope>
    <source>
        <tissue evidence="10">Whole larvae</tissue>
    </source>
</reference>
<dbReference type="Pfam" id="PF13894">
    <property type="entry name" value="zf-C2H2_4"/>
    <property type="match status" value="1"/>
</dbReference>
<evidence type="ECO:0000256" key="5">
    <source>
        <dbReference type="ARBA" id="ARBA00023242"/>
    </source>
</evidence>
<accession>A0ABM3MVV2</accession>
<name>A0ABM3MVV2_GALME</name>
<keyword evidence="1" id="KW-0479">Metal-binding</keyword>
<dbReference type="PROSITE" id="PS00028">
    <property type="entry name" value="ZINC_FINGER_C2H2_1"/>
    <property type="match status" value="3"/>
</dbReference>
<protein>
    <submittedName>
        <fullName evidence="10">Zinc finger protein 92-like</fullName>
    </submittedName>
</protein>
<dbReference type="PANTHER" id="PTHR14003:SF23">
    <property type="entry name" value="ZINC FINGER PROTEIN 143"/>
    <property type="match status" value="1"/>
</dbReference>
<evidence type="ECO:0000256" key="4">
    <source>
        <dbReference type="ARBA" id="ARBA00022833"/>
    </source>
</evidence>
<sequence length="196" mass="22535">MATDNTQGENLHVSHDTEQQMTPYRKERPGCNTVMNTTQEPVTEQGGTIFETAGPSKPNSERVLYNKDEDKVYSCVVCSKTFETYNTLKYHMTVHPEQEIFLSNKKLYSCDVCNKCFKIKLTLQRHMLIHTGEKPYSCDVCSKCFNQKSTLQRHLIIHTGEKPYSCDVSNKCFSQKGNFTRHYLIHTGDKPYSSDV</sequence>
<feature type="domain" description="C2H2-type" evidence="8">
    <location>
        <begin position="164"/>
        <end position="191"/>
    </location>
</feature>
<dbReference type="Gene3D" id="3.30.160.60">
    <property type="entry name" value="Classic Zinc Finger"/>
    <property type="match status" value="4"/>
</dbReference>
<evidence type="ECO:0000313" key="10">
    <source>
        <dbReference type="RefSeq" id="XP_052755335.1"/>
    </source>
</evidence>
<evidence type="ECO:0000256" key="1">
    <source>
        <dbReference type="ARBA" id="ARBA00022723"/>
    </source>
</evidence>
<dbReference type="PROSITE" id="PS50157">
    <property type="entry name" value="ZINC_FINGER_C2H2_2"/>
    <property type="match status" value="4"/>
</dbReference>
<evidence type="ECO:0000259" key="8">
    <source>
        <dbReference type="PROSITE" id="PS50157"/>
    </source>
</evidence>
<dbReference type="GeneID" id="128201683"/>
<evidence type="ECO:0000256" key="7">
    <source>
        <dbReference type="SAM" id="MobiDB-lite"/>
    </source>
</evidence>
<feature type="compositionally biased region" description="Basic and acidic residues" evidence="7">
    <location>
        <begin position="12"/>
        <end position="29"/>
    </location>
</feature>
<dbReference type="InterPro" id="IPR013087">
    <property type="entry name" value="Znf_C2H2_type"/>
</dbReference>
<dbReference type="Pfam" id="PF13465">
    <property type="entry name" value="zf-H2C2_2"/>
    <property type="match status" value="1"/>
</dbReference>
<proteinExistence type="predicted"/>
<evidence type="ECO:0000256" key="3">
    <source>
        <dbReference type="ARBA" id="ARBA00022771"/>
    </source>
</evidence>
<evidence type="ECO:0000256" key="2">
    <source>
        <dbReference type="ARBA" id="ARBA00022737"/>
    </source>
</evidence>
<feature type="domain" description="C2H2-type" evidence="8">
    <location>
        <begin position="108"/>
        <end position="135"/>
    </location>
</feature>
<gene>
    <name evidence="10" type="primary">LOC128201683</name>
</gene>
<feature type="region of interest" description="Disordered" evidence="7">
    <location>
        <begin position="1"/>
        <end position="32"/>
    </location>
</feature>
<dbReference type="InterPro" id="IPR036236">
    <property type="entry name" value="Znf_C2H2_sf"/>
</dbReference>
<evidence type="ECO:0000256" key="6">
    <source>
        <dbReference type="PROSITE-ProRule" id="PRU00042"/>
    </source>
</evidence>
<feature type="domain" description="C2H2-type" evidence="8">
    <location>
        <begin position="73"/>
        <end position="100"/>
    </location>
</feature>
<keyword evidence="2" id="KW-0677">Repeat</keyword>